<evidence type="ECO:0000259" key="7">
    <source>
        <dbReference type="PROSITE" id="PS51755"/>
    </source>
</evidence>
<feature type="domain" description="Response regulatory" evidence="6">
    <location>
        <begin position="16"/>
        <end position="129"/>
    </location>
</feature>
<dbReference type="SMART" id="SM00862">
    <property type="entry name" value="Trans_reg_C"/>
    <property type="match status" value="1"/>
</dbReference>
<protein>
    <submittedName>
        <fullName evidence="9">Unannotated protein</fullName>
    </submittedName>
</protein>
<keyword evidence="4" id="KW-0238">DNA-binding</keyword>
<dbReference type="InterPro" id="IPR001789">
    <property type="entry name" value="Sig_transdc_resp-reg_receiver"/>
</dbReference>
<dbReference type="GO" id="GO:0005829">
    <property type="term" value="C:cytosol"/>
    <property type="evidence" value="ECO:0007669"/>
    <property type="project" value="TreeGrafter"/>
</dbReference>
<dbReference type="FunFam" id="1.10.10.10:FF:000018">
    <property type="entry name" value="DNA-binding response regulator ResD"/>
    <property type="match status" value="1"/>
</dbReference>
<dbReference type="SUPFAM" id="SSF52172">
    <property type="entry name" value="CheY-like"/>
    <property type="match status" value="1"/>
</dbReference>
<dbReference type="PROSITE" id="PS50110">
    <property type="entry name" value="RESPONSE_REGULATORY"/>
    <property type="match status" value="1"/>
</dbReference>
<sequence length="241" mass="26988">MRNLWPGGQNVRTVHELLFIEDDDHIRLALTLALEDEGYTVREAPTGRAGLEAFQMREPELVLLDLRLPDLSGFEVCRAIRATSIVPIIIVTAQIDTYDLVAGLEAGADDYVTKPVIAKELAARIRALLRRVQLHEAPAVPARSSVFGDVELRREQGVVLKAGKELSLTKTEYRLVCEFADHAGAVLSRDQLLELVWGYEYLGDSRLVDAHVRRLRVKLEDQPDDPKLIVTVRGLGYRLMA</sequence>
<name>A0A6J7PST3_9ZZZZ</name>
<proteinExistence type="predicted"/>
<dbReference type="InterPro" id="IPR039420">
    <property type="entry name" value="WalR-like"/>
</dbReference>
<dbReference type="CDD" id="cd00383">
    <property type="entry name" value="trans_reg_C"/>
    <property type="match status" value="1"/>
</dbReference>
<dbReference type="PANTHER" id="PTHR48111:SF21">
    <property type="entry name" value="DNA-BINDING DUAL MASTER TRANSCRIPTIONAL REGULATOR RPAA"/>
    <property type="match status" value="1"/>
</dbReference>
<keyword evidence="2" id="KW-0902">Two-component regulatory system</keyword>
<reference evidence="9" key="1">
    <citation type="submission" date="2020-05" db="EMBL/GenBank/DDBJ databases">
        <authorList>
            <person name="Chiriac C."/>
            <person name="Salcher M."/>
            <person name="Ghai R."/>
            <person name="Kavagutti S V."/>
        </authorList>
    </citation>
    <scope>NUCLEOTIDE SEQUENCE</scope>
</reference>
<dbReference type="Gene3D" id="6.10.250.690">
    <property type="match status" value="1"/>
</dbReference>
<dbReference type="PROSITE" id="PS51755">
    <property type="entry name" value="OMPR_PHOB"/>
    <property type="match status" value="1"/>
</dbReference>
<dbReference type="Pfam" id="PF00486">
    <property type="entry name" value="Trans_reg_C"/>
    <property type="match status" value="1"/>
</dbReference>
<dbReference type="EMBL" id="CAFBON010000268">
    <property type="protein sequence ID" value="CAB5005582.1"/>
    <property type="molecule type" value="Genomic_DNA"/>
</dbReference>
<evidence type="ECO:0000256" key="1">
    <source>
        <dbReference type="ARBA" id="ARBA00022553"/>
    </source>
</evidence>
<keyword evidence="3" id="KW-0805">Transcription regulation</keyword>
<dbReference type="SMART" id="SM00448">
    <property type="entry name" value="REC"/>
    <property type="match status" value="1"/>
</dbReference>
<dbReference type="GO" id="GO:0006355">
    <property type="term" value="P:regulation of DNA-templated transcription"/>
    <property type="evidence" value="ECO:0007669"/>
    <property type="project" value="InterPro"/>
</dbReference>
<dbReference type="Pfam" id="PF00072">
    <property type="entry name" value="Response_reg"/>
    <property type="match status" value="1"/>
</dbReference>
<dbReference type="InterPro" id="IPR011006">
    <property type="entry name" value="CheY-like_superfamily"/>
</dbReference>
<accession>A0A6J7PST3</accession>
<dbReference type="InterPro" id="IPR001867">
    <property type="entry name" value="OmpR/PhoB-type_DNA-bd"/>
</dbReference>
<evidence type="ECO:0000256" key="5">
    <source>
        <dbReference type="ARBA" id="ARBA00023163"/>
    </source>
</evidence>
<dbReference type="InterPro" id="IPR036388">
    <property type="entry name" value="WH-like_DNA-bd_sf"/>
</dbReference>
<feature type="domain" description="OmpR/PhoB-type" evidence="7">
    <location>
        <begin position="142"/>
        <end position="241"/>
    </location>
</feature>
<gene>
    <name evidence="8" type="ORF">UFOPK3001_02057</name>
    <name evidence="9" type="ORF">UFOPK3954_02025</name>
</gene>
<dbReference type="PANTHER" id="PTHR48111">
    <property type="entry name" value="REGULATOR OF RPOS"/>
    <property type="match status" value="1"/>
</dbReference>
<dbReference type="GO" id="GO:0000156">
    <property type="term" value="F:phosphorelay response regulator activity"/>
    <property type="evidence" value="ECO:0007669"/>
    <property type="project" value="TreeGrafter"/>
</dbReference>
<dbReference type="Gene3D" id="3.40.50.2300">
    <property type="match status" value="1"/>
</dbReference>
<dbReference type="AlphaFoldDB" id="A0A6J7PST3"/>
<evidence type="ECO:0000313" key="9">
    <source>
        <dbReference type="EMBL" id="CAB5005582.1"/>
    </source>
</evidence>
<dbReference type="SUPFAM" id="SSF46894">
    <property type="entry name" value="C-terminal effector domain of the bipartite response regulators"/>
    <property type="match status" value="1"/>
</dbReference>
<evidence type="ECO:0000313" key="8">
    <source>
        <dbReference type="EMBL" id="CAB4818462.1"/>
    </source>
</evidence>
<keyword evidence="1" id="KW-0597">Phosphoprotein</keyword>
<dbReference type="InterPro" id="IPR016032">
    <property type="entry name" value="Sig_transdc_resp-reg_C-effctor"/>
</dbReference>
<dbReference type="EMBL" id="CAFAAJ010000167">
    <property type="protein sequence ID" value="CAB4818462.1"/>
    <property type="molecule type" value="Genomic_DNA"/>
</dbReference>
<dbReference type="GO" id="GO:0032993">
    <property type="term" value="C:protein-DNA complex"/>
    <property type="evidence" value="ECO:0007669"/>
    <property type="project" value="TreeGrafter"/>
</dbReference>
<dbReference type="GO" id="GO:0000976">
    <property type="term" value="F:transcription cis-regulatory region binding"/>
    <property type="evidence" value="ECO:0007669"/>
    <property type="project" value="TreeGrafter"/>
</dbReference>
<dbReference type="Gene3D" id="1.10.10.10">
    <property type="entry name" value="Winged helix-like DNA-binding domain superfamily/Winged helix DNA-binding domain"/>
    <property type="match status" value="1"/>
</dbReference>
<organism evidence="9">
    <name type="scientific">freshwater metagenome</name>
    <dbReference type="NCBI Taxonomy" id="449393"/>
    <lineage>
        <taxon>unclassified sequences</taxon>
        <taxon>metagenomes</taxon>
        <taxon>ecological metagenomes</taxon>
    </lineage>
</organism>
<evidence type="ECO:0000256" key="4">
    <source>
        <dbReference type="ARBA" id="ARBA00023125"/>
    </source>
</evidence>
<evidence type="ECO:0000259" key="6">
    <source>
        <dbReference type="PROSITE" id="PS50110"/>
    </source>
</evidence>
<evidence type="ECO:0000256" key="3">
    <source>
        <dbReference type="ARBA" id="ARBA00023015"/>
    </source>
</evidence>
<keyword evidence="5" id="KW-0804">Transcription</keyword>
<evidence type="ECO:0000256" key="2">
    <source>
        <dbReference type="ARBA" id="ARBA00023012"/>
    </source>
</evidence>
<dbReference type="CDD" id="cd17574">
    <property type="entry name" value="REC_OmpR"/>
    <property type="match status" value="1"/>
</dbReference>